<dbReference type="SUPFAM" id="SSF53686">
    <property type="entry name" value="Tryptophan synthase beta subunit-like PLP-dependent enzymes"/>
    <property type="match status" value="1"/>
</dbReference>
<evidence type="ECO:0000313" key="3">
    <source>
        <dbReference type="Proteomes" id="UP001055219"/>
    </source>
</evidence>
<dbReference type="RefSeq" id="XP_051365557.1">
    <property type="nucleotide sequence ID" value="XM_051510879.1"/>
</dbReference>
<reference evidence="2" key="2">
    <citation type="submission" date="2022-07" db="EMBL/GenBank/DDBJ databases">
        <authorList>
            <person name="Goncalves M.F.M."/>
            <person name="Hilario S."/>
            <person name="Van De Peer Y."/>
            <person name="Esteves A.C."/>
            <person name="Alves A."/>
        </authorList>
    </citation>
    <scope>NUCLEOTIDE SEQUENCE</scope>
    <source>
        <strain evidence="2">MUM 19.33</strain>
    </source>
</reference>
<dbReference type="Gene3D" id="3.40.50.1100">
    <property type="match status" value="2"/>
</dbReference>
<dbReference type="GeneID" id="75834267"/>
<dbReference type="Proteomes" id="UP001055219">
    <property type="component" value="Unassembled WGS sequence"/>
</dbReference>
<dbReference type="InterPro" id="IPR036052">
    <property type="entry name" value="TrpB-like_PALP_sf"/>
</dbReference>
<dbReference type="InterPro" id="IPR001926">
    <property type="entry name" value="TrpB-like_PALP"/>
</dbReference>
<dbReference type="CDD" id="cd01561">
    <property type="entry name" value="CBS_like"/>
    <property type="match status" value="1"/>
</dbReference>
<comment type="caution">
    <text evidence="2">The sequence shown here is derived from an EMBL/GenBank/DDBJ whole genome shotgun (WGS) entry which is preliminary data.</text>
</comment>
<reference evidence="2" key="1">
    <citation type="journal article" date="2021" name="J Fungi (Basel)">
        <title>Genomic and Metabolomic Analyses of the Marine Fungus Emericellopsis cladophorae: Insights into Saltwater Adaptability Mechanisms and Its Biosynthetic Potential.</title>
        <authorList>
            <person name="Goncalves M.F.M."/>
            <person name="Hilario S."/>
            <person name="Van de Peer Y."/>
            <person name="Esteves A.C."/>
            <person name="Alves A."/>
        </authorList>
    </citation>
    <scope>NUCLEOTIDE SEQUENCE</scope>
    <source>
        <strain evidence="2">MUM 19.33</strain>
    </source>
</reference>
<dbReference type="EMBL" id="JAGIXG020000003">
    <property type="protein sequence ID" value="KAI6784701.1"/>
    <property type="molecule type" value="Genomic_DNA"/>
</dbReference>
<dbReference type="InterPro" id="IPR050214">
    <property type="entry name" value="Cys_Synth/Cystath_Beta-Synth"/>
</dbReference>
<feature type="domain" description="Tryptophan synthase beta chain-like PALP" evidence="1">
    <location>
        <begin position="15"/>
        <end position="303"/>
    </location>
</feature>
<dbReference type="PANTHER" id="PTHR10314">
    <property type="entry name" value="CYSTATHIONINE BETA-SYNTHASE"/>
    <property type="match status" value="1"/>
</dbReference>
<evidence type="ECO:0000259" key="1">
    <source>
        <dbReference type="Pfam" id="PF00291"/>
    </source>
</evidence>
<sequence length="315" mass="33431">MASNIRPACHHPLDVIGNTPLLRLGKVVPQDSCADIYIKLEYMNPTASYKDRLARALVEQAEQDGRLTPGMKIVEATGGSTGSSLAYVCALKGYPFRAVCSPVFAPEKLRTMAALGAELDLVESPTGKITPDFFRSLVDRASETADREGWLLANQFRNKDALVGYRALGEELVAQLPQGIDAFCAAVGGAGMAMGVAAVLKEKKKDTKVVVLEPASSPLLTEGRTGAHSVDGVGPGFIPPLLDDTLYDEARAVEEEEGRRMCRRLAAEEGVFAGVSTGLNVVAAIQLAKELGPGKVVVTVACDSGFKYLHGPLFA</sequence>
<proteinExistence type="predicted"/>
<protein>
    <submittedName>
        <fullName evidence="2">Cysteine synthase</fullName>
    </submittedName>
</protein>
<accession>A0A9Q0BH56</accession>
<organism evidence="2 3">
    <name type="scientific">Emericellopsis cladophorae</name>
    <dbReference type="NCBI Taxonomy" id="2686198"/>
    <lineage>
        <taxon>Eukaryota</taxon>
        <taxon>Fungi</taxon>
        <taxon>Dikarya</taxon>
        <taxon>Ascomycota</taxon>
        <taxon>Pezizomycotina</taxon>
        <taxon>Sordariomycetes</taxon>
        <taxon>Hypocreomycetidae</taxon>
        <taxon>Hypocreales</taxon>
        <taxon>Bionectriaceae</taxon>
        <taxon>Emericellopsis</taxon>
    </lineage>
</organism>
<dbReference type="OrthoDB" id="10259545at2759"/>
<dbReference type="Pfam" id="PF00291">
    <property type="entry name" value="PALP"/>
    <property type="match status" value="1"/>
</dbReference>
<keyword evidence="3" id="KW-1185">Reference proteome</keyword>
<dbReference type="AlphaFoldDB" id="A0A9Q0BH56"/>
<evidence type="ECO:0000313" key="2">
    <source>
        <dbReference type="EMBL" id="KAI6784701.1"/>
    </source>
</evidence>
<name>A0A9Q0BH56_9HYPO</name>
<gene>
    <name evidence="2" type="ORF">J7T54_007794</name>
</gene>